<dbReference type="Gene3D" id="3.40.50.12370">
    <property type="match status" value="1"/>
</dbReference>
<accession>A0A0D4ZZB8</accession>
<evidence type="ECO:0000313" key="2">
    <source>
        <dbReference type="EMBL" id="AJW29293.1"/>
    </source>
</evidence>
<protein>
    <submittedName>
        <fullName evidence="2">UspA</fullName>
    </submittedName>
</protein>
<feature type="domain" description="UspA" evidence="1">
    <location>
        <begin position="207"/>
        <end position="260"/>
    </location>
</feature>
<evidence type="ECO:0000259" key="1">
    <source>
        <dbReference type="Pfam" id="PF00582"/>
    </source>
</evidence>
<dbReference type="InterPro" id="IPR006016">
    <property type="entry name" value="UspA"/>
</dbReference>
<dbReference type="EMBL" id="KM017070">
    <property type="protein sequence ID" value="AJW29293.1"/>
    <property type="molecule type" value="Genomic_DNA"/>
</dbReference>
<keyword evidence="2" id="KW-0614">Plasmid</keyword>
<name>A0A0D4ZZB8_9SPHN</name>
<dbReference type="SUPFAM" id="SSF52402">
    <property type="entry name" value="Adenine nucleotide alpha hydrolases-like"/>
    <property type="match status" value="2"/>
</dbReference>
<organism evidence="2">
    <name type="scientific">Sphingomonas sp. NS2</name>
    <dbReference type="NCBI Taxonomy" id="908605"/>
    <lineage>
        <taxon>Bacteria</taxon>
        <taxon>Pseudomonadati</taxon>
        <taxon>Pseudomonadota</taxon>
        <taxon>Alphaproteobacteria</taxon>
        <taxon>Sphingomonadales</taxon>
        <taxon>Sphingomonadaceae</taxon>
        <taxon>Sphingomonas</taxon>
    </lineage>
</organism>
<reference evidence="2" key="1">
    <citation type="submission" date="2014-06" db="EMBL/GenBank/DDBJ databases">
        <title>Molecular and ecological studies on carbamate pesticide degrading bacteria isolated from agricultural soils.</title>
        <authorList>
            <person name="Kim D.-U."/>
            <person name="Ka J.-O."/>
        </authorList>
    </citation>
    <scope>NUCLEOTIDE SEQUENCE</scope>
    <source>
        <strain evidence="2">NS2</strain>
        <plasmid evidence="2">201</plasmid>
    </source>
</reference>
<dbReference type="Pfam" id="PF00582">
    <property type="entry name" value="Usp"/>
    <property type="match status" value="1"/>
</dbReference>
<dbReference type="AlphaFoldDB" id="A0A0D4ZZB8"/>
<proteinExistence type="predicted"/>
<sequence>MVWTNILVPVLGTASDAQPLSVAKALAAPFDATISVVFASPSASGLFNWAYEGGFGVTDVAVAAIQEETERGRARCGELLTALDYPKTSFETVTADDWLGLRSATRLADVVVWERSAAGGHGFFASAFQQILLDERRPAFIADRPPDVGGTIAVAWDGGREASRALRRSVPLLKKADRVVLLTVPHAMARPCDGARAVLYLDDQGVRASTDVVHTHGDASPAILDAVRKMDANILVAGAFGHPRLQRFIFGGTTQYLLESLVRPALFLSH</sequence>
<gene>
    <name evidence="2" type="ORF">plasmid201_105</name>
</gene>
<dbReference type="CDD" id="cd00293">
    <property type="entry name" value="USP-like"/>
    <property type="match status" value="1"/>
</dbReference>
<geneLocation type="plasmid" evidence="2">
    <name>201</name>
</geneLocation>